<sequence length="102" mass="11880">MKMSRVNKDYIQKMMSQGYTFDEVIDQLERSENEYVDIVCNTENQECHMYGEPSEIVGCLIGMIYNVVDNLPIDNHDKLMLLKKVSKSMVTKATEVMEEFND</sequence>
<evidence type="ECO:0000313" key="2">
    <source>
        <dbReference type="Proteomes" id="UP000743107"/>
    </source>
</evidence>
<reference evidence="1" key="1">
    <citation type="submission" date="2020-11" db="EMBL/GenBank/DDBJ databases">
        <title>Antibiotic susceptibility profiles of Pediococcus pentosaceus from various origins and their implications for the safety assessment of strains with food-technology applications.</title>
        <authorList>
            <person name="Shani N."/>
            <person name="Oberhaensli S."/>
            <person name="Arias E."/>
        </authorList>
    </citation>
    <scope>NUCLEOTIDE SEQUENCE</scope>
    <source>
        <strain evidence="1">FAM 19164</strain>
    </source>
</reference>
<accession>A0AA40X8G9</accession>
<gene>
    <name evidence="1" type="ORF">ITQ97_02015</name>
</gene>
<dbReference type="EMBL" id="JADOFV010000001">
    <property type="protein sequence ID" value="MBF7126612.1"/>
    <property type="molecule type" value="Genomic_DNA"/>
</dbReference>
<protein>
    <submittedName>
        <fullName evidence="1">Uncharacterized protein</fullName>
    </submittedName>
</protein>
<evidence type="ECO:0000313" key="1">
    <source>
        <dbReference type="EMBL" id="MBF7126612.1"/>
    </source>
</evidence>
<dbReference type="Proteomes" id="UP000743107">
    <property type="component" value="Unassembled WGS sequence"/>
</dbReference>
<dbReference type="AlphaFoldDB" id="A0AA40X8G9"/>
<dbReference type="RefSeq" id="WP_159234097.1">
    <property type="nucleotide sequence ID" value="NZ_CP161340.1"/>
</dbReference>
<organism evidence="1 2">
    <name type="scientific">Pediococcus pentosaceus</name>
    <dbReference type="NCBI Taxonomy" id="1255"/>
    <lineage>
        <taxon>Bacteria</taxon>
        <taxon>Bacillati</taxon>
        <taxon>Bacillota</taxon>
        <taxon>Bacilli</taxon>
        <taxon>Lactobacillales</taxon>
        <taxon>Lactobacillaceae</taxon>
        <taxon>Pediococcus</taxon>
    </lineage>
</organism>
<comment type="caution">
    <text evidence="1">The sequence shown here is derived from an EMBL/GenBank/DDBJ whole genome shotgun (WGS) entry which is preliminary data.</text>
</comment>
<proteinExistence type="predicted"/>
<name>A0AA40X8G9_PEDPE</name>